<feature type="signal peptide" evidence="6">
    <location>
        <begin position="1"/>
        <end position="24"/>
    </location>
</feature>
<evidence type="ECO:0000313" key="9">
    <source>
        <dbReference type="Proteomes" id="UP000199344"/>
    </source>
</evidence>
<dbReference type="GO" id="GO:0003755">
    <property type="term" value="F:peptidyl-prolyl cis-trans isomerase activity"/>
    <property type="evidence" value="ECO:0007669"/>
    <property type="project" value="UniProtKB-KW"/>
</dbReference>
<dbReference type="InterPro" id="IPR000297">
    <property type="entry name" value="PPIase_PpiC"/>
</dbReference>
<evidence type="ECO:0000256" key="5">
    <source>
        <dbReference type="PROSITE-ProRule" id="PRU00278"/>
    </source>
</evidence>
<keyword evidence="5 8" id="KW-0413">Isomerase</keyword>
<dbReference type="RefSeq" id="WP_090520220.1">
    <property type="nucleotide sequence ID" value="NZ_FNAH01000001.1"/>
</dbReference>
<dbReference type="STRING" id="591205.SAMN05421538_101300"/>
<evidence type="ECO:0000256" key="6">
    <source>
        <dbReference type="SAM" id="SignalP"/>
    </source>
</evidence>
<dbReference type="SUPFAM" id="SSF109998">
    <property type="entry name" value="Triger factor/SurA peptide-binding domain-like"/>
    <property type="match status" value="1"/>
</dbReference>
<evidence type="ECO:0000256" key="2">
    <source>
        <dbReference type="ARBA" id="ARBA00022729"/>
    </source>
</evidence>
<dbReference type="OrthoDB" id="9791746at2"/>
<evidence type="ECO:0000256" key="3">
    <source>
        <dbReference type="ARBA" id="ARBA00030642"/>
    </source>
</evidence>
<reference evidence="8 9" key="1">
    <citation type="submission" date="2016-10" db="EMBL/GenBank/DDBJ databases">
        <authorList>
            <person name="de Groot N.N."/>
        </authorList>
    </citation>
    <scope>NUCLEOTIDE SEQUENCE [LARGE SCALE GENOMIC DNA]</scope>
    <source>
        <strain evidence="8 9">DSM 22220</strain>
    </source>
</reference>
<evidence type="ECO:0000259" key="7">
    <source>
        <dbReference type="PROSITE" id="PS50198"/>
    </source>
</evidence>
<dbReference type="InterPro" id="IPR027304">
    <property type="entry name" value="Trigger_fact/SurA_dom_sf"/>
</dbReference>
<sequence length="422" mass="45275">MRQFFLSVALAAVISAPVAAPGLAQDFSPVVYVNNAVVTEYEIQQRMRFMQVLNAPEQGRDAAEKALIEDRLRNEAARQIGVEVSDVGLEQGLSEFAGRAGLSTGEFIQVLERSGVERQAYRDFVKAGVAWREVVRQRIAPSVAVSDAELDQALKRIVETPLVTQVLISELIIPAPPGQEQAVMAQAEALTQSVRSEAAFADAARRLSATPSAARGGRLEWMAVDNMPPSLRPIILGLQPGQMTPPLSVSGAVVLFFLRDTRGELRPGAREQQLDYLQVTYASTAEAQGVAAQARSCEELYVFANGLPDQQVQRVTGGQGSIPSGIAVRLASLDENEATVIDRGGAADLVMLCDRTPVLLAGLDSGPVATATTTDGETVAAADSNALPERESVREQIFNRKITQAADAYLAELRADAVIRRN</sequence>
<name>A0A1G6TK87_9RHOB</name>
<evidence type="ECO:0000313" key="8">
    <source>
        <dbReference type="EMBL" id="SDD29284.1"/>
    </source>
</evidence>
<dbReference type="InterPro" id="IPR050280">
    <property type="entry name" value="OMP_Chaperone_SurA"/>
</dbReference>
<dbReference type="AlphaFoldDB" id="A0A1G6TK87"/>
<gene>
    <name evidence="8" type="ORF">SAMN05421538_101300</name>
</gene>
<dbReference type="Gene3D" id="1.10.4030.10">
    <property type="entry name" value="Porin chaperone SurA, peptide-binding domain"/>
    <property type="match status" value="1"/>
</dbReference>
<evidence type="ECO:0000256" key="1">
    <source>
        <dbReference type="ARBA" id="ARBA00018370"/>
    </source>
</evidence>
<feature type="chain" id="PRO_5011494789" description="Parvulin-like PPIase" evidence="6">
    <location>
        <begin position="25"/>
        <end position="422"/>
    </location>
</feature>
<accession>A0A1G6TK87</accession>
<dbReference type="Gene3D" id="3.10.50.40">
    <property type="match status" value="1"/>
</dbReference>
<proteinExistence type="predicted"/>
<dbReference type="PANTHER" id="PTHR47637:SF1">
    <property type="entry name" value="CHAPERONE SURA"/>
    <property type="match status" value="1"/>
</dbReference>
<dbReference type="Pfam" id="PF00639">
    <property type="entry name" value="Rotamase"/>
    <property type="match status" value="1"/>
</dbReference>
<keyword evidence="9" id="KW-1185">Reference proteome</keyword>
<dbReference type="EMBL" id="FNAH01000001">
    <property type="protein sequence ID" value="SDD29284.1"/>
    <property type="molecule type" value="Genomic_DNA"/>
</dbReference>
<dbReference type="SUPFAM" id="SSF54534">
    <property type="entry name" value="FKBP-like"/>
    <property type="match status" value="1"/>
</dbReference>
<organism evidence="8 9">
    <name type="scientific">Paracoccus isoporae</name>
    <dbReference type="NCBI Taxonomy" id="591205"/>
    <lineage>
        <taxon>Bacteria</taxon>
        <taxon>Pseudomonadati</taxon>
        <taxon>Pseudomonadota</taxon>
        <taxon>Alphaproteobacteria</taxon>
        <taxon>Rhodobacterales</taxon>
        <taxon>Paracoccaceae</taxon>
        <taxon>Paracoccus</taxon>
    </lineage>
</organism>
<feature type="domain" description="PpiC" evidence="7">
    <location>
        <begin position="163"/>
        <end position="260"/>
    </location>
</feature>
<keyword evidence="5" id="KW-0697">Rotamase</keyword>
<protein>
    <recommendedName>
        <fullName evidence="1">Parvulin-like PPIase</fullName>
    </recommendedName>
    <alternativeName>
        <fullName evidence="3">Peptidyl-prolyl cis-trans isomerase plp</fullName>
    </alternativeName>
    <alternativeName>
        <fullName evidence="4">Rotamase plp</fullName>
    </alternativeName>
</protein>
<evidence type="ECO:0000256" key="4">
    <source>
        <dbReference type="ARBA" id="ARBA00031484"/>
    </source>
</evidence>
<dbReference type="Proteomes" id="UP000199344">
    <property type="component" value="Unassembled WGS sequence"/>
</dbReference>
<dbReference type="InterPro" id="IPR046357">
    <property type="entry name" value="PPIase_dom_sf"/>
</dbReference>
<dbReference type="PROSITE" id="PS50198">
    <property type="entry name" value="PPIC_PPIASE_2"/>
    <property type="match status" value="1"/>
</dbReference>
<keyword evidence="2 6" id="KW-0732">Signal</keyword>
<dbReference type="PANTHER" id="PTHR47637">
    <property type="entry name" value="CHAPERONE SURA"/>
    <property type="match status" value="1"/>
</dbReference>